<feature type="region of interest" description="Disordered" evidence="1">
    <location>
        <begin position="325"/>
        <end position="362"/>
    </location>
</feature>
<protein>
    <recommendedName>
        <fullName evidence="2">DUF6830 domain-containing protein</fullName>
    </recommendedName>
</protein>
<evidence type="ECO:0000313" key="4">
    <source>
        <dbReference type="Proteomes" id="UP001194468"/>
    </source>
</evidence>
<feature type="compositionally biased region" description="Acidic residues" evidence="1">
    <location>
        <begin position="1061"/>
        <end position="1074"/>
    </location>
</feature>
<dbReference type="Pfam" id="PF20722">
    <property type="entry name" value="DUF6830"/>
    <property type="match status" value="2"/>
</dbReference>
<keyword evidence="4" id="KW-1185">Reference proteome</keyword>
<dbReference type="Pfam" id="PF18759">
    <property type="entry name" value="Plavaka"/>
    <property type="match status" value="1"/>
</dbReference>
<accession>A0AAD4BTJ1</accession>
<feature type="region of interest" description="Disordered" evidence="1">
    <location>
        <begin position="1054"/>
        <end position="1110"/>
    </location>
</feature>
<feature type="compositionally biased region" description="Polar residues" evidence="1">
    <location>
        <begin position="1160"/>
        <end position="1177"/>
    </location>
</feature>
<feature type="region of interest" description="Disordered" evidence="1">
    <location>
        <begin position="768"/>
        <end position="815"/>
    </location>
</feature>
<feature type="region of interest" description="Disordered" evidence="1">
    <location>
        <begin position="884"/>
        <end position="942"/>
    </location>
</feature>
<proteinExistence type="predicted"/>
<evidence type="ECO:0000259" key="2">
    <source>
        <dbReference type="Pfam" id="PF20722"/>
    </source>
</evidence>
<feature type="compositionally biased region" description="Acidic residues" evidence="1">
    <location>
        <begin position="337"/>
        <end position="359"/>
    </location>
</feature>
<feature type="compositionally biased region" description="Polar residues" evidence="1">
    <location>
        <begin position="1136"/>
        <end position="1150"/>
    </location>
</feature>
<feature type="domain" description="DUF6830" evidence="2">
    <location>
        <begin position="450"/>
        <end position="522"/>
    </location>
</feature>
<evidence type="ECO:0000313" key="3">
    <source>
        <dbReference type="EMBL" id="KAF8439269.1"/>
    </source>
</evidence>
<feature type="region of interest" description="Disordered" evidence="1">
    <location>
        <begin position="710"/>
        <end position="738"/>
    </location>
</feature>
<feature type="compositionally biased region" description="Basic and acidic residues" evidence="1">
    <location>
        <begin position="1019"/>
        <end position="1028"/>
    </location>
</feature>
<dbReference type="InterPro" id="IPR049233">
    <property type="entry name" value="DUF6830"/>
</dbReference>
<gene>
    <name evidence="3" type="ORF">L210DRAFT_3672584</name>
</gene>
<reference evidence="3" key="1">
    <citation type="submission" date="2019-10" db="EMBL/GenBank/DDBJ databases">
        <authorList>
            <consortium name="DOE Joint Genome Institute"/>
            <person name="Kuo A."/>
            <person name="Miyauchi S."/>
            <person name="Kiss E."/>
            <person name="Drula E."/>
            <person name="Kohler A."/>
            <person name="Sanchez-Garcia M."/>
            <person name="Andreopoulos B."/>
            <person name="Barry K.W."/>
            <person name="Bonito G."/>
            <person name="Buee M."/>
            <person name="Carver A."/>
            <person name="Chen C."/>
            <person name="Cichocki N."/>
            <person name="Clum A."/>
            <person name="Culley D."/>
            <person name="Crous P.W."/>
            <person name="Fauchery L."/>
            <person name="Girlanda M."/>
            <person name="Hayes R."/>
            <person name="Keri Z."/>
            <person name="LaButti K."/>
            <person name="Lipzen A."/>
            <person name="Lombard V."/>
            <person name="Magnuson J."/>
            <person name="Maillard F."/>
            <person name="Morin E."/>
            <person name="Murat C."/>
            <person name="Nolan M."/>
            <person name="Ohm R."/>
            <person name="Pangilinan J."/>
            <person name="Pereira M."/>
            <person name="Perotto S."/>
            <person name="Peter M."/>
            <person name="Riley R."/>
            <person name="Sitrit Y."/>
            <person name="Stielow B."/>
            <person name="Szollosi G."/>
            <person name="Zifcakova L."/>
            <person name="Stursova M."/>
            <person name="Spatafora J.W."/>
            <person name="Tedersoo L."/>
            <person name="Vaario L.-M."/>
            <person name="Yamada A."/>
            <person name="Yan M."/>
            <person name="Wang P."/>
            <person name="Xu J."/>
            <person name="Bruns T."/>
            <person name="Baldrian P."/>
            <person name="Vilgalys R."/>
            <person name="Henrissat B."/>
            <person name="Grigoriev I.V."/>
            <person name="Hibbett D."/>
            <person name="Nagy L.G."/>
            <person name="Martin F.M."/>
        </authorList>
    </citation>
    <scope>NUCLEOTIDE SEQUENCE</scope>
    <source>
        <strain evidence="3">BED1</strain>
    </source>
</reference>
<feature type="domain" description="DUF6830" evidence="2">
    <location>
        <begin position="378"/>
        <end position="426"/>
    </location>
</feature>
<evidence type="ECO:0000256" key="1">
    <source>
        <dbReference type="SAM" id="MobiDB-lite"/>
    </source>
</evidence>
<dbReference type="EMBL" id="WHUW01000014">
    <property type="protein sequence ID" value="KAF8439269.1"/>
    <property type="molecule type" value="Genomic_DNA"/>
</dbReference>
<feature type="region of interest" description="Disordered" evidence="1">
    <location>
        <begin position="1130"/>
        <end position="1177"/>
    </location>
</feature>
<dbReference type="Proteomes" id="UP001194468">
    <property type="component" value="Unassembled WGS sequence"/>
</dbReference>
<feature type="compositionally biased region" description="Low complexity" evidence="1">
    <location>
        <begin position="893"/>
        <end position="908"/>
    </location>
</feature>
<reference evidence="3" key="2">
    <citation type="journal article" date="2020" name="Nat. Commun.">
        <title>Large-scale genome sequencing of mycorrhizal fungi provides insights into the early evolution of symbiotic traits.</title>
        <authorList>
            <person name="Miyauchi S."/>
            <person name="Kiss E."/>
            <person name="Kuo A."/>
            <person name="Drula E."/>
            <person name="Kohler A."/>
            <person name="Sanchez-Garcia M."/>
            <person name="Morin E."/>
            <person name="Andreopoulos B."/>
            <person name="Barry K.W."/>
            <person name="Bonito G."/>
            <person name="Buee M."/>
            <person name="Carver A."/>
            <person name="Chen C."/>
            <person name="Cichocki N."/>
            <person name="Clum A."/>
            <person name="Culley D."/>
            <person name="Crous P.W."/>
            <person name="Fauchery L."/>
            <person name="Girlanda M."/>
            <person name="Hayes R.D."/>
            <person name="Keri Z."/>
            <person name="LaButti K."/>
            <person name="Lipzen A."/>
            <person name="Lombard V."/>
            <person name="Magnuson J."/>
            <person name="Maillard F."/>
            <person name="Murat C."/>
            <person name="Nolan M."/>
            <person name="Ohm R.A."/>
            <person name="Pangilinan J."/>
            <person name="Pereira M.F."/>
            <person name="Perotto S."/>
            <person name="Peter M."/>
            <person name="Pfister S."/>
            <person name="Riley R."/>
            <person name="Sitrit Y."/>
            <person name="Stielow J.B."/>
            <person name="Szollosi G."/>
            <person name="Zifcakova L."/>
            <person name="Stursova M."/>
            <person name="Spatafora J.W."/>
            <person name="Tedersoo L."/>
            <person name="Vaario L.M."/>
            <person name="Yamada A."/>
            <person name="Yan M."/>
            <person name="Wang P."/>
            <person name="Xu J."/>
            <person name="Bruns T."/>
            <person name="Baldrian P."/>
            <person name="Vilgalys R."/>
            <person name="Dunand C."/>
            <person name="Henrissat B."/>
            <person name="Grigoriev I.V."/>
            <person name="Hibbett D."/>
            <person name="Nagy L.G."/>
            <person name="Martin F.M."/>
        </authorList>
    </citation>
    <scope>NUCLEOTIDE SEQUENCE</scope>
    <source>
        <strain evidence="3">BED1</strain>
    </source>
</reference>
<name>A0AAD4BTJ1_BOLED</name>
<organism evidence="3 4">
    <name type="scientific">Boletus edulis BED1</name>
    <dbReference type="NCBI Taxonomy" id="1328754"/>
    <lineage>
        <taxon>Eukaryota</taxon>
        <taxon>Fungi</taxon>
        <taxon>Dikarya</taxon>
        <taxon>Basidiomycota</taxon>
        <taxon>Agaricomycotina</taxon>
        <taxon>Agaricomycetes</taxon>
        <taxon>Agaricomycetidae</taxon>
        <taxon>Boletales</taxon>
        <taxon>Boletineae</taxon>
        <taxon>Boletaceae</taxon>
        <taxon>Boletoideae</taxon>
        <taxon>Boletus</taxon>
    </lineage>
</organism>
<comment type="caution">
    <text evidence="3">The sequence shown here is derived from an EMBL/GenBank/DDBJ whole genome shotgun (WGS) entry which is preliminary data.</text>
</comment>
<feature type="region of interest" description="Disordered" evidence="1">
    <location>
        <begin position="1250"/>
        <end position="1291"/>
    </location>
</feature>
<feature type="compositionally biased region" description="Polar residues" evidence="1">
    <location>
        <begin position="917"/>
        <end position="926"/>
    </location>
</feature>
<dbReference type="InterPro" id="IPR041078">
    <property type="entry name" value="Plavaka"/>
</dbReference>
<sequence length="1346" mass="148753">MCSVLDACLFHQCLDIVVEPLKTAARIGRMMSDPVGNLRHCFTPLAAYIVDTPEACMLACVRGKTSPVTMASYKEFGDAFCHKQRTRATTLAQLARITCDPDDVERLSGVAEPFFRDWPLSDPANFFSPEALHHWYGEFWDHDVQWCKNALGSQELDFRYSVLQPIVGLRHFKDGITTLKQVTGRAKRDIQRYIVPVIAGAMPTGAAHVLTSSTRDKIKDALAKFHEHKSTITDEGLRRGAKSGAALDHWQIPKLKLMQSVAPSVSQIGVPVQWSADTTEHAHVEVIKDPAASTNHHNFYSQICRYLDRIERCRAFETATQLSSALRNGPDNGQDIPDSEVDLAAGDVDDPSAEDEDSEEHPTALLNDIWAPKRPVPNFFSIAQTLLTAVPGSIPHPIRTFTSGPTAFRLNYDPSIKHIAIDQAATFQTFAQPSPITWVVKDPTPRIFIHVHLPFSEIQVWYKVRLQQKLHHDHTSVGPVFTINAHPANHAWEYGRRDAAILHIDGRHEWPSSGLTGHAIVEICLIMRPLSPRGCKITWDECFLVYARRFDVAPQQRSQVDPATGLHVLKRATRASGALLGDVFPLDQIRSYAHLVPRFGRAADPHLTIVIPNNIVRSRELSASTRSPSDLKWPCHLRMRQQSKAYQGFIKKGPVTKSPLVSTEEEHPPPPMIDHLIPRAKAALVAPPLRLAPPSPLPINHSMSLEPWTNPYRRSHHAERSARATSSQYSPSTPRTVDSLMDISSSLDIPLGRSTHVECARQEHQMDEVEADVNMTPSSPSPAKKPARSEHSNRDSLIPRFELQLPRDESSPKISHGRRGWRAVLTSFDDPLDPTNLSIGQSEVSLSNLDLEAELQMVLNPPPSDNTDAVPRLLDLIPHNASFTTSTPPLPNPHSFSTSGSFHSPSPSEAMPRLSDSLLNISSRPTGSPALRSVSPSMRTGSPLREVASAQELYSECMPRTRISREDAHMRLMRKRSMESPLGSPAPGSPVPHAEPLAAEKMDGRINDGQSNVAPDVGGSDREDERCLDTTPGTVDVSAELAIIQTVEKRTINSATANVDGQEDVEHNEEDTTDAEPLRSQSTPPRLPRSSFGMLETSFDLSGSRGMGLRDSVGSMQLGEMRSALDRLMDDVKGSSGPSTKKPNARSQVRTELVTEGIKTGQSSANPSSDTGDDSMQTEIDMDLSMDDFRSAPISQPSRPLPLPIQRAATDSVVYTGPSFRSPVEEQAAPALPTKDAIRAREQLILEKRRQARRRDQEESVVYYTPPRPTSMPPSADRPSRRRTRSTGDAGALTKSDLLLDIGISDTEEELLADSISKELCRLDPEHRQGNYRVREHEAIFASGRC</sequence>
<feature type="region of interest" description="Disordered" evidence="1">
    <location>
        <begin position="1005"/>
        <end position="1031"/>
    </location>
</feature>